<name>A0A0V0J526_SCHSO</name>
<organism evidence="3">
    <name type="scientific">Schistocephalus solidus</name>
    <name type="common">Tapeworm</name>
    <dbReference type="NCBI Taxonomy" id="70667"/>
    <lineage>
        <taxon>Eukaryota</taxon>
        <taxon>Metazoa</taxon>
        <taxon>Spiralia</taxon>
        <taxon>Lophotrochozoa</taxon>
        <taxon>Platyhelminthes</taxon>
        <taxon>Cestoda</taxon>
        <taxon>Eucestoda</taxon>
        <taxon>Diphyllobothriidea</taxon>
        <taxon>Diphyllobothriidae</taxon>
        <taxon>Schistocephalus</taxon>
    </lineage>
</organism>
<reference evidence="3" key="1">
    <citation type="submission" date="2016-01" db="EMBL/GenBank/DDBJ databases">
        <title>Reference transcriptome for the parasite Schistocephalus solidus: insights into the molecular evolution of parasitism.</title>
        <authorList>
            <person name="Hebert F.O."/>
            <person name="Grambauer S."/>
            <person name="Barber I."/>
            <person name="Landry C.R."/>
            <person name="Aubin-Horth N."/>
        </authorList>
    </citation>
    <scope>NUCLEOTIDE SEQUENCE</scope>
</reference>
<feature type="compositionally biased region" description="Polar residues" evidence="1">
    <location>
        <begin position="611"/>
        <end position="642"/>
    </location>
</feature>
<gene>
    <name evidence="3" type="ORF">TR128140</name>
</gene>
<proteinExistence type="predicted"/>
<accession>A0A0V0J526</accession>
<feature type="transmembrane region" description="Helical" evidence="2">
    <location>
        <begin position="21"/>
        <end position="40"/>
    </location>
</feature>
<protein>
    <submittedName>
        <fullName evidence="3">Uncharacterized protein</fullName>
    </submittedName>
</protein>
<feature type="region of interest" description="Disordered" evidence="1">
    <location>
        <begin position="608"/>
        <end position="644"/>
    </location>
</feature>
<evidence type="ECO:0000256" key="1">
    <source>
        <dbReference type="SAM" id="MobiDB-lite"/>
    </source>
</evidence>
<evidence type="ECO:0000313" key="3">
    <source>
        <dbReference type="EMBL" id="JAP60658.1"/>
    </source>
</evidence>
<sequence length="905" mass="100414">MTSSRFQKHKELEEKEKDKRIWTTYIVSFIVPVYAPPNLFQSLPGRTYQNSQLTQKKKRQRTFSDLFKSLRRKQKPKKKEVEEKLGSTIGVLAAFSAGMLHSDAQAARKLDEGKTGRENPVEKEVYLKSTCLQPETKSSTPLHQTLFVITSPAAESSAKASQASSSSVRRKARMDSGILSNYSLSSSEVNEFCVSPTLSSRSVNSSSFSSPKINSSNCTTGKSTISYPTQGQNTTLEPVTRSEAIKLYPYLLSTNRLAPVRSLETISIPDNNIGDFTQNSGNQTQGPITVETGIQETHFPAFVGEINYADSDWIQAYMVNSEPPLFDEGVKIGFLPGDMTGASSCTPNEKLFDPAMIMPVRENQQFQTAAVFSPLETDREPEAPTDKNEQLDCRQASEQLPCHQGLENLQDSQAKEQKFPDAVEQKIPFIMNPNSHTSLTPDSDDEQTLDEISDRVLISDPVFFQGNETAKRNPEYLNSVNSMGGTGTVGVILKEDKRPLTYVKPLEILGNNGLPSLSPDAVFISPTRESQTLIKNGPNTDRTNAQLLGATGTRIIEPPEIPWPKSESTCHNWSKPENSAVRDVQAEEIHCSPVATSLESAICPQLPPNITKKSLTDKSPTSPTHSDAQSAEESMSMTSSDQPIALSRPASEYDLQKATLYFTEHQRQSQDIAGITNATFPRKTAGKSSAIPRPSPKILQLVEQAFESYERFPSPGLPYLEEQSRVDEKRCVLLYGSEDSTDFNENPLQQTGRELTKPSRWSFFSSLLPYILVDVVNLSTAYIPRYLSCMYDWPRTAMHNPDKSLEMLLRFTQNFLFNNPFGIAGMFLCITLAAPRLQQVPFLLANCLSPQALTEAVTAVTRQPGAFFSERFCDLVAVFRVTPSWSAFAITGGRGLHWHLARPTI</sequence>
<keyword evidence="2" id="KW-1133">Transmembrane helix</keyword>
<keyword evidence="2" id="KW-0472">Membrane</keyword>
<keyword evidence="2" id="KW-0812">Transmembrane</keyword>
<dbReference type="EMBL" id="GEEE01013170">
    <property type="protein sequence ID" value="JAP50055.1"/>
    <property type="molecule type" value="Transcribed_RNA"/>
</dbReference>
<feature type="compositionally biased region" description="Polar residues" evidence="1">
    <location>
        <begin position="218"/>
        <end position="235"/>
    </location>
</feature>
<feature type="region of interest" description="Disordered" evidence="1">
    <location>
        <begin position="202"/>
        <end position="235"/>
    </location>
</feature>
<evidence type="ECO:0000256" key="2">
    <source>
        <dbReference type="SAM" id="Phobius"/>
    </source>
</evidence>
<dbReference type="EMBL" id="GEEE01002567">
    <property type="protein sequence ID" value="JAP60658.1"/>
    <property type="molecule type" value="Transcribed_RNA"/>
</dbReference>
<dbReference type="AlphaFoldDB" id="A0A0V0J526"/>
<feature type="compositionally biased region" description="Low complexity" evidence="1">
    <location>
        <begin position="202"/>
        <end position="217"/>
    </location>
</feature>